<proteinExistence type="inferred from homology"/>
<sequence length="127" mass="13620">MDTTGKYLLLIHLAADARQEWDAMTPAEQAVGLDAHARLREDLAASGELVVAEALADGSAARQVRVVDGRMQTTDGPFGESKEFLAGFYLIECESLDRAAEHAARLPEATVGRVEVRPVLQLGGGEM</sequence>
<dbReference type="Pfam" id="PF03795">
    <property type="entry name" value="YCII"/>
    <property type="match status" value="1"/>
</dbReference>
<dbReference type="SUPFAM" id="SSF54909">
    <property type="entry name" value="Dimeric alpha+beta barrel"/>
    <property type="match status" value="1"/>
</dbReference>
<keyword evidence="4" id="KW-1185">Reference proteome</keyword>
<gene>
    <name evidence="3" type="ORF">GCM10022262_26040</name>
</gene>
<comment type="caution">
    <text evidence="3">The sequence shown here is derived from an EMBL/GenBank/DDBJ whole genome shotgun (WGS) entry which is preliminary data.</text>
</comment>
<dbReference type="InterPro" id="IPR011008">
    <property type="entry name" value="Dimeric_a/b-barrel"/>
</dbReference>
<dbReference type="Proteomes" id="UP001499841">
    <property type="component" value="Unassembled WGS sequence"/>
</dbReference>
<comment type="similarity">
    <text evidence="1">Belongs to the YciI family.</text>
</comment>
<protein>
    <submittedName>
        <fullName evidence="3">YciI family protein</fullName>
    </submittedName>
</protein>
<evidence type="ECO:0000256" key="1">
    <source>
        <dbReference type="ARBA" id="ARBA00007689"/>
    </source>
</evidence>
<organism evidence="3 4">
    <name type="scientific">Georgenia daeguensis</name>
    <dbReference type="NCBI Taxonomy" id="908355"/>
    <lineage>
        <taxon>Bacteria</taxon>
        <taxon>Bacillati</taxon>
        <taxon>Actinomycetota</taxon>
        <taxon>Actinomycetes</taxon>
        <taxon>Micrococcales</taxon>
        <taxon>Bogoriellaceae</taxon>
        <taxon>Georgenia</taxon>
    </lineage>
</organism>
<dbReference type="PANTHER" id="PTHR35174">
    <property type="entry name" value="BLL7171 PROTEIN-RELATED"/>
    <property type="match status" value="1"/>
</dbReference>
<evidence type="ECO:0000259" key="2">
    <source>
        <dbReference type="Pfam" id="PF03795"/>
    </source>
</evidence>
<dbReference type="EMBL" id="BAABBA010000012">
    <property type="protein sequence ID" value="GAA4288244.1"/>
    <property type="molecule type" value="Genomic_DNA"/>
</dbReference>
<feature type="domain" description="YCII-related" evidence="2">
    <location>
        <begin position="27"/>
        <end position="121"/>
    </location>
</feature>
<dbReference type="Gene3D" id="3.30.70.1060">
    <property type="entry name" value="Dimeric alpha+beta barrel"/>
    <property type="match status" value="1"/>
</dbReference>
<reference evidence="4" key="1">
    <citation type="journal article" date="2019" name="Int. J. Syst. Evol. Microbiol.">
        <title>The Global Catalogue of Microorganisms (GCM) 10K type strain sequencing project: providing services to taxonomists for standard genome sequencing and annotation.</title>
        <authorList>
            <consortium name="The Broad Institute Genomics Platform"/>
            <consortium name="The Broad Institute Genome Sequencing Center for Infectious Disease"/>
            <person name="Wu L."/>
            <person name="Ma J."/>
        </authorList>
    </citation>
    <scope>NUCLEOTIDE SEQUENCE [LARGE SCALE GENOMIC DNA]</scope>
    <source>
        <strain evidence="4">JCM 17459</strain>
    </source>
</reference>
<dbReference type="PANTHER" id="PTHR35174:SF3">
    <property type="entry name" value="BLL7171 PROTEIN"/>
    <property type="match status" value="1"/>
</dbReference>
<dbReference type="RefSeq" id="WP_345041896.1">
    <property type="nucleotide sequence ID" value="NZ_BAABBA010000012.1"/>
</dbReference>
<name>A0ABP8EW76_9MICO</name>
<dbReference type="InterPro" id="IPR005545">
    <property type="entry name" value="YCII"/>
</dbReference>
<accession>A0ABP8EW76</accession>
<evidence type="ECO:0000313" key="4">
    <source>
        <dbReference type="Proteomes" id="UP001499841"/>
    </source>
</evidence>
<evidence type="ECO:0000313" key="3">
    <source>
        <dbReference type="EMBL" id="GAA4288244.1"/>
    </source>
</evidence>